<dbReference type="Proteomes" id="UP000504635">
    <property type="component" value="Unplaced"/>
</dbReference>
<keyword evidence="1" id="KW-1133">Transmembrane helix</keyword>
<dbReference type="RefSeq" id="XP_030763437.1">
    <property type="nucleotide sequence ID" value="XM_030907577.1"/>
</dbReference>
<dbReference type="InParanoid" id="A0A6J2YJ63"/>
<proteinExistence type="predicted"/>
<reference evidence="3" key="1">
    <citation type="submission" date="2025-08" db="UniProtKB">
        <authorList>
            <consortium name="RefSeq"/>
        </authorList>
    </citation>
    <scope>IDENTIFICATION</scope>
    <source>
        <tissue evidence="3">Gonads</tissue>
    </source>
</reference>
<protein>
    <submittedName>
        <fullName evidence="3">Uncharacterized protein LOC115887998</fullName>
    </submittedName>
</protein>
<evidence type="ECO:0000313" key="2">
    <source>
        <dbReference type="Proteomes" id="UP000504635"/>
    </source>
</evidence>
<feature type="transmembrane region" description="Helical" evidence="1">
    <location>
        <begin position="29"/>
        <end position="49"/>
    </location>
</feature>
<name>A0A6J2YJ63_SITOR</name>
<accession>A0A6J2YJ63</accession>
<dbReference type="KEGG" id="soy:115887998"/>
<sequence>MQRILSVETSRRAGGNSSEFVTKRLCCSFLLTVAFFAILGGFLLGKFVADRSLDQLRLELSDISRKITQLNENLGQTFHQGLDNTFSGNYSFLQCNFTHIGNNASGLLQPGIYLNDLNGCFNNG</sequence>
<keyword evidence="1" id="KW-0472">Membrane</keyword>
<organism evidence="2 3">
    <name type="scientific">Sitophilus oryzae</name>
    <name type="common">Rice weevil</name>
    <name type="synonym">Curculio oryzae</name>
    <dbReference type="NCBI Taxonomy" id="7048"/>
    <lineage>
        <taxon>Eukaryota</taxon>
        <taxon>Metazoa</taxon>
        <taxon>Ecdysozoa</taxon>
        <taxon>Arthropoda</taxon>
        <taxon>Hexapoda</taxon>
        <taxon>Insecta</taxon>
        <taxon>Pterygota</taxon>
        <taxon>Neoptera</taxon>
        <taxon>Endopterygota</taxon>
        <taxon>Coleoptera</taxon>
        <taxon>Polyphaga</taxon>
        <taxon>Cucujiformia</taxon>
        <taxon>Curculionidae</taxon>
        <taxon>Dryophthorinae</taxon>
        <taxon>Sitophilus</taxon>
    </lineage>
</organism>
<keyword evidence="1" id="KW-0812">Transmembrane</keyword>
<dbReference type="AlphaFoldDB" id="A0A6J2YJ63"/>
<evidence type="ECO:0000256" key="1">
    <source>
        <dbReference type="SAM" id="Phobius"/>
    </source>
</evidence>
<gene>
    <name evidence="3" type="primary">LOC115887998</name>
</gene>
<keyword evidence="2" id="KW-1185">Reference proteome</keyword>
<dbReference type="OrthoDB" id="5841748at2759"/>
<evidence type="ECO:0000313" key="3">
    <source>
        <dbReference type="RefSeq" id="XP_030763437.1"/>
    </source>
</evidence>
<dbReference type="GeneID" id="115887998"/>